<organism evidence="6 7">
    <name type="scientific">Pararhizobium polonicum</name>
    <dbReference type="NCBI Taxonomy" id="1612624"/>
    <lineage>
        <taxon>Bacteria</taxon>
        <taxon>Pseudomonadati</taxon>
        <taxon>Pseudomonadota</taxon>
        <taxon>Alphaproteobacteria</taxon>
        <taxon>Hyphomicrobiales</taxon>
        <taxon>Rhizobiaceae</taxon>
        <taxon>Rhizobium/Agrobacterium group</taxon>
        <taxon>Pararhizobium</taxon>
    </lineage>
</organism>
<keyword evidence="4" id="KW-0804">Transcription</keyword>
<dbReference type="Gene3D" id="1.10.10.10">
    <property type="entry name" value="Winged helix-like DNA-binding domain superfamily/Winged helix DNA-binding domain"/>
    <property type="match status" value="1"/>
</dbReference>
<feature type="domain" description="HTH lysR-type" evidence="5">
    <location>
        <begin position="14"/>
        <end position="71"/>
    </location>
</feature>
<accession>A0A1C7NWC1</accession>
<evidence type="ECO:0000256" key="2">
    <source>
        <dbReference type="ARBA" id="ARBA00023015"/>
    </source>
</evidence>
<dbReference type="InterPro" id="IPR005119">
    <property type="entry name" value="LysR_subst-bd"/>
</dbReference>
<dbReference type="Proteomes" id="UP000093111">
    <property type="component" value="Unassembled WGS sequence"/>
</dbReference>
<dbReference type="InterPro" id="IPR058163">
    <property type="entry name" value="LysR-type_TF_proteobact-type"/>
</dbReference>
<dbReference type="RefSeq" id="WP_068956637.1">
    <property type="nucleotide sequence ID" value="NZ_LGLV01000015.1"/>
</dbReference>
<evidence type="ECO:0000313" key="6">
    <source>
        <dbReference type="EMBL" id="OBZ93337.1"/>
    </source>
</evidence>
<dbReference type="EMBL" id="LGLV01000015">
    <property type="protein sequence ID" value="OBZ93337.1"/>
    <property type="molecule type" value="Genomic_DNA"/>
</dbReference>
<dbReference type="Gene3D" id="3.40.190.10">
    <property type="entry name" value="Periplasmic binding protein-like II"/>
    <property type="match status" value="2"/>
</dbReference>
<dbReference type="PANTHER" id="PTHR30537:SF26">
    <property type="entry name" value="GLYCINE CLEAVAGE SYSTEM TRANSCRIPTIONAL ACTIVATOR"/>
    <property type="match status" value="1"/>
</dbReference>
<dbReference type="InterPro" id="IPR036388">
    <property type="entry name" value="WH-like_DNA-bd_sf"/>
</dbReference>
<dbReference type="FunFam" id="1.10.10.10:FF:000038">
    <property type="entry name" value="Glycine cleavage system transcriptional activator"/>
    <property type="match status" value="1"/>
</dbReference>
<dbReference type="PANTHER" id="PTHR30537">
    <property type="entry name" value="HTH-TYPE TRANSCRIPTIONAL REGULATOR"/>
    <property type="match status" value="1"/>
</dbReference>
<evidence type="ECO:0000259" key="5">
    <source>
        <dbReference type="PROSITE" id="PS50931"/>
    </source>
</evidence>
<reference evidence="6 7" key="1">
    <citation type="journal article" date="2016" name="Syst. Appl. Microbiol.">
        <title>Pararhizobium polonicum sp. nov. isolated from tumors on stone fruit rootstocks.</title>
        <authorList>
            <person name="Pulawska J."/>
            <person name="Kuzmanovic N."/>
            <person name="Willems A."/>
            <person name="Pothier J.F."/>
        </authorList>
    </citation>
    <scope>NUCLEOTIDE SEQUENCE [LARGE SCALE GENOMIC DNA]</scope>
    <source>
        <strain evidence="6 7">F5.1</strain>
    </source>
</reference>
<evidence type="ECO:0000256" key="3">
    <source>
        <dbReference type="ARBA" id="ARBA00023125"/>
    </source>
</evidence>
<gene>
    <name evidence="6" type="ORF">ADU59_22205</name>
</gene>
<dbReference type="CDD" id="cd08432">
    <property type="entry name" value="PBP2_GcdR_TrpI_HvrB_AmpR_like"/>
    <property type="match status" value="1"/>
</dbReference>
<dbReference type="GO" id="GO:0003700">
    <property type="term" value="F:DNA-binding transcription factor activity"/>
    <property type="evidence" value="ECO:0007669"/>
    <property type="project" value="InterPro"/>
</dbReference>
<dbReference type="PRINTS" id="PR00039">
    <property type="entry name" value="HTHLYSR"/>
</dbReference>
<evidence type="ECO:0000313" key="7">
    <source>
        <dbReference type="Proteomes" id="UP000093111"/>
    </source>
</evidence>
<keyword evidence="3" id="KW-0238">DNA-binding</keyword>
<dbReference type="GO" id="GO:0043565">
    <property type="term" value="F:sequence-specific DNA binding"/>
    <property type="evidence" value="ECO:0007669"/>
    <property type="project" value="TreeGrafter"/>
</dbReference>
<proteinExistence type="inferred from homology"/>
<dbReference type="Pfam" id="PF03466">
    <property type="entry name" value="LysR_substrate"/>
    <property type="match status" value="1"/>
</dbReference>
<evidence type="ECO:0000256" key="1">
    <source>
        <dbReference type="ARBA" id="ARBA00009437"/>
    </source>
</evidence>
<dbReference type="Pfam" id="PF00126">
    <property type="entry name" value="HTH_1"/>
    <property type="match status" value="1"/>
</dbReference>
<dbReference type="PROSITE" id="PS50931">
    <property type="entry name" value="HTH_LYSR"/>
    <property type="match status" value="1"/>
</dbReference>
<dbReference type="PATRIC" id="fig|1612624.7.peg.2110"/>
<dbReference type="GO" id="GO:0006351">
    <property type="term" value="P:DNA-templated transcription"/>
    <property type="evidence" value="ECO:0007669"/>
    <property type="project" value="TreeGrafter"/>
</dbReference>
<dbReference type="InterPro" id="IPR036390">
    <property type="entry name" value="WH_DNA-bd_sf"/>
</dbReference>
<dbReference type="OrthoDB" id="9793571at2"/>
<comment type="similarity">
    <text evidence="1">Belongs to the LysR transcriptional regulatory family.</text>
</comment>
<dbReference type="InterPro" id="IPR000847">
    <property type="entry name" value="LysR_HTH_N"/>
</dbReference>
<comment type="caution">
    <text evidence="6">The sequence shown here is derived from an EMBL/GenBank/DDBJ whole genome shotgun (WGS) entry which is preliminary data.</text>
</comment>
<keyword evidence="7" id="KW-1185">Reference proteome</keyword>
<sequence length="305" mass="34291">MHQENLSMKMSRKMPLNALRVFEAAARLGSFTKAGDELRMTQTAVSYQIKLLEDHVGEPLFFRRTRQVSLTEAGERLAPKVAQGFSILEEAIAALRSDAGQLLHIDSTATFAQQWLTRYLGGFQLKHPNIAVRLSTSPVVNDFASTQADVAIRWGTGHWPGLKMHRIMRMDFSPMLSPKLAATVGGIHEPADLLKLPIISAADPWWKQWFAAAGIDDPGLSRFPANELGTQSFDAGMALASQGVAIVNPKHFQEEAESGRLFQPFELTCHDGRDYWLVYPESRRNIPKIRDFRDWLLEELAPFYE</sequence>
<evidence type="ECO:0000256" key="4">
    <source>
        <dbReference type="ARBA" id="ARBA00023163"/>
    </source>
</evidence>
<dbReference type="SUPFAM" id="SSF46785">
    <property type="entry name" value="Winged helix' DNA-binding domain"/>
    <property type="match status" value="1"/>
</dbReference>
<dbReference type="SUPFAM" id="SSF53850">
    <property type="entry name" value="Periplasmic binding protein-like II"/>
    <property type="match status" value="1"/>
</dbReference>
<name>A0A1C7NWC1_9HYPH</name>
<keyword evidence="2" id="KW-0805">Transcription regulation</keyword>
<dbReference type="AlphaFoldDB" id="A0A1C7NWC1"/>
<dbReference type="STRING" id="1612624.ADU59_22205"/>
<protein>
    <submittedName>
        <fullName evidence="6">LysR family transcriptional regulator</fullName>
    </submittedName>
</protein>